<evidence type="ECO:0000313" key="1">
    <source>
        <dbReference type="EMBL" id="GAA4006829.1"/>
    </source>
</evidence>
<keyword evidence="2" id="KW-1185">Reference proteome</keyword>
<protein>
    <submittedName>
        <fullName evidence="1">Uncharacterized protein</fullName>
    </submittedName>
</protein>
<comment type="caution">
    <text evidence="1">The sequence shown here is derived from an EMBL/GenBank/DDBJ whole genome shotgun (WGS) entry which is preliminary data.</text>
</comment>
<gene>
    <name evidence="1" type="ORF">GCM10022232_53440</name>
</gene>
<organism evidence="1 2">
    <name type="scientific">Streptomyces plumbiresistens</name>
    <dbReference type="NCBI Taxonomy" id="511811"/>
    <lineage>
        <taxon>Bacteria</taxon>
        <taxon>Bacillati</taxon>
        <taxon>Actinomycetota</taxon>
        <taxon>Actinomycetes</taxon>
        <taxon>Kitasatosporales</taxon>
        <taxon>Streptomycetaceae</taxon>
        <taxon>Streptomyces</taxon>
    </lineage>
</organism>
<dbReference type="Proteomes" id="UP001500456">
    <property type="component" value="Unassembled WGS sequence"/>
</dbReference>
<dbReference type="EMBL" id="BAAAZX010000016">
    <property type="protein sequence ID" value="GAA4006829.1"/>
    <property type="molecule type" value="Genomic_DNA"/>
</dbReference>
<accession>A0ABP7S561</accession>
<proteinExistence type="predicted"/>
<evidence type="ECO:0000313" key="2">
    <source>
        <dbReference type="Proteomes" id="UP001500456"/>
    </source>
</evidence>
<sequence>MPVRSGWLSPDGQSREDTRLVSLGALTPTSAVATRSGILPGSPDGQWRISGFTLTGTPNTMTVSVSPGRAVLQGTDSQGAYPVALTGYLPLTFADGDALYDRIDLVVLRVYDHAYDGQDRTEAVVEIIPGTPAATPAVEPVPALAIPLYQVTVAKGASAGGGGLAWSSVLADRRTPTVAVGGILSVTSDTAIGSYPGQYRDINGQLQRWTGSAWADYPALPTWQSWTPNWTTGTGSATPSYGNATVNCRYLKSGTTVHLNFSIQFGTTTNFGTSPTTADNWRFSLPVPASAAHPVIGFAELSATNAARLMGRIYLATTNTFELNIGTGRVDAATIAGPNQGTADSLSPWTWAASHAVRGTATYEAAS</sequence>
<name>A0ABP7S561_9ACTN</name>
<dbReference type="RefSeq" id="WP_345566715.1">
    <property type="nucleotide sequence ID" value="NZ_BAAAZX010000016.1"/>
</dbReference>
<reference evidence="2" key="1">
    <citation type="journal article" date="2019" name="Int. J. Syst. Evol. Microbiol.">
        <title>The Global Catalogue of Microorganisms (GCM) 10K type strain sequencing project: providing services to taxonomists for standard genome sequencing and annotation.</title>
        <authorList>
            <consortium name="The Broad Institute Genomics Platform"/>
            <consortium name="The Broad Institute Genome Sequencing Center for Infectious Disease"/>
            <person name="Wu L."/>
            <person name="Ma J."/>
        </authorList>
    </citation>
    <scope>NUCLEOTIDE SEQUENCE [LARGE SCALE GENOMIC DNA]</scope>
    <source>
        <strain evidence="2">JCM 16924</strain>
    </source>
</reference>